<dbReference type="SUPFAM" id="SSF81321">
    <property type="entry name" value="Family A G protein-coupled receptor-like"/>
    <property type="match status" value="1"/>
</dbReference>
<evidence type="ECO:0000256" key="2">
    <source>
        <dbReference type="ARBA" id="ARBA00022692"/>
    </source>
</evidence>
<evidence type="ECO:0000256" key="4">
    <source>
        <dbReference type="ARBA" id="ARBA00023040"/>
    </source>
</evidence>
<dbReference type="PANTHER" id="PTHR24243:SF230">
    <property type="entry name" value="G-PROTEIN COUPLED RECEPTORS FAMILY 1 PROFILE DOMAIN-CONTAINING PROTEIN"/>
    <property type="match status" value="1"/>
</dbReference>
<evidence type="ECO:0000259" key="9">
    <source>
        <dbReference type="PROSITE" id="PS50262"/>
    </source>
</evidence>
<evidence type="ECO:0000313" key="11">
    <source>
        <dbReference type="Proteomes" id="UP001626550"/>
    </source>
</evidence>
<reference evidence="10 11" key="1">
    <citation type="submission" date="2024-11" db="EMBL/GenBank/DDBJ databases">
        <title>Adaptive evolution of stress response genes in parasites aligns with host niche diversity.</title>
        <authorList>
            <person name="Hahn C."/>
            <person name="Resl P."/>
        </authorList>
    </citation>
    <scope>NUCLEOTIDE SEQUENCE [LARGE SCALE GENOMIC DNA]</scope>
    <source>
        <strain evidence="10">EGGRZ-B1_66</strain>
        <tissue evidence="10">Body</tissue>
    </source>
</reference>
<dbReference type="EMBL" id="JBJKFK010001068">
    <property type="protein sequence ID" value="KAL3314203.1"/>
    <property type="molecule type" value="Genomic_DNA"/>
</dbReference>
<comment type="subcellular location">
    <subcellularLocation>
        <location evidence="1">Membrane</location>
        <topology evidence="1">Multi-pass membrane protein</topology>
    </subcellularLocation>
</comment>
<evidence type="ECO:0000256" key="3">
    <source>
        <dbReference type="ARBA" id="ARBA00022989"/>
    </source>
</evidence>
<dbReference type="GO" id="GO:0004930">
    <property type="term" value="F:G protein-coupled receptor activity"/>
    <property type="evidence" value="ECO:0007669"/>
    <property type="project" value="UniProtKB-KW"/>
</dbReference>
<feature type="non-terminal residue" evidence="10">
    <location>
        <position position="166"/>
    </location>
</feature>
<accession>A0ABD2Q4A1</accession>
<dbReference type="Gene3D" id="1.20.1070.10">
    <property type="entry name" value="Rhodopsin 7-helix transmembrane proteins"/>
    <property type="match status" value="1"/>
</dbReference>
<evidence type="ECO:0000256" key="8">
    <source>
        <dbReference type="SAM" id="Phobius"/>
    </source>
</evidence>
<comment type="caution">
    <text evidence="10">The sequence shown here is derived from an EMBL/GenBank/DDBJ whole genome shotgun (WGS) entry which is preliminary data.</text>
</comment>
<keyword evidence="5 8" id="KW-0472">Membrane</keyword>
<sequence length="166" mass="19104">MKKGSADVKYYQNLVGLYRAYITPITFLIGIPGNILIIIAFFKLQRRARCRFNLYVIWISVANLCDLIFNSLMGDFFGRGINYITGGKDMKLDELNELACKFVTLTTQMSTFMASNLLVLFTFDRLITIYSPMKARGDLHIKKTYLLLVLLHSLGFMLFSPHFQFT</sequence>
<dbReference type="InterPro" id="IPR000276">
    <property type="entry name" value="GPCR_Rhodpsn"/>
</dbReference>
<keyword evidence="6" id="KW-0675">Receptor</keyword>
<evidence type="ECO:0000256" key="7">
    <source>
        <dbReference type="ARBA" id="ARBA00023224"/>
    </source>
</evidence>
<dbReference type="CDD" id="cd00637">
    <property type="entry name" value="7tm_classA_rhodopsin-like"/>
    <property type="match status" value="1"/>
</dbReference>
<feature type="transmembrane region" description="Helical" evidence="8">
    <location>
        <begin position="20"/>
        <end position="42"/>
    </location>
</feature>
<evidence type="ECO:0000256" key="6">
    <source>
        <dbReference type="ARBA" id="ARBA00023170"/>
    </source>
</evidence>
<dbReference type="AlphaFoldDB" id="A0ABD2Q4A1"/>
<protein>
    <recommendedName>
        <fullName evidence="9">G-protein coupled receptors family 1 profile domain-containing protein</fullName>
    </recommendedName>
</protein>
<evidence type="ECO:0000313" key="10">
    <source>
        <dbReference type="EMBL" id="KAL3314203.1"/>
    </source>
</evidence>
<keyword evidence="3 8" id="KW-1133">Transmembrane helix</keyword>
<dbReference type="GO" id="GO:0016020">
    <property type="term" value="C:membrane"/>
    <property type="evidence" value="ECO:0007669"/>
    <property type="project" value="UniProtKB-SubCell"/>
</dbReference>
<keyword evidence="11" id="KW-1185">Reference proteome</keyword>
<feature type="transmembrane region" description="Helical" evidence="8">
    <location>
        <begin position="144"/>
        <end position="163"/>
    </location>
</feature>
<evidence type="ECO:0000256" key="5">
    <source>
        <dbReference type="ARBA" id="ARBA00023136"/>
    </source>
</evidence>
<evidence type="ECO:0000256" key="1">
    <source>
        <dbReference type="ARBA" id="ARBA00004141"/>
    </source>
</evidence>
<proteinExistence type="predicted"/>
<dbReference type="Proteomes" id="UP001626550">
    <property type="component" value="Unassembled WGS sequence"/>
</dbReference>
<organism evidence="10 11">
    <name type="scientific">Cichlidogyrus casuarinus</name>
    <dbReference type="NCBI Taxonomy" id="1844966"/>
    <lineage>
        <taxon>Eukaryota</taxon>
        <taxon>Metazoa</taxon>
        <taxon>Spiralia</taxon>
        <taxon>Lophotrochozoa</taxon>
        <taxon>Platyhelminthes</taxon>
        <taxon>Monogenea</taxon>
        <taxon>Monopisthocotylea</taxon>
        <taxon>Dactylogyridea</taxon>
        <taxon>Ancyrocephalidae</taxon>
        <taxon>Cichlidogyrus</taxon>
    </lineage>
</organism>
<dbReference type="InterPro" id="IPR017452">
    <property type="entry name" value="GPCR_Rhodpsn_7TM"/>
</dbReference>
<keyword evidence="2 8" id="KW-0812">Transmembrane</keyword>
<feature type="domain" description="G-protein coupled receptors family 1 profile" evidence="9">
    <location>
        <begin position="33"/>
        <end position="166"/>
    </location>
</feature>
<dbReference type="PRINTS" id="PR00237">
    <property type="entry name" value="GPCRRHODOPSN"/>
</dbReference>
<keyword evidence="7" id="KW-0807">Transducer</keyword>
<dbReference type="PANTHER" id="PTHR24243">
    <property type="entry name" value="G-PROTEIN COUPLED RECEPTOR"/>
    <property type="match status" value="1"/>
</dbReference>
<feature type="transmembrane region" description="Helical" evidence="8">
    <location>
        <begin position="102"/>
        <end position="123"/>
    </location>
</feature>
<dbReference type="Pfam" id="PF00001">
    <property type="entry name" value="7tm_1"/>
    <property type="match status" value="1"/>
</dbReference>
<feature type="transmembrane region" description="Helical" evidence="8">
    <location>
        <begin position="54"/>
        <end position="73"/>
    </location>
</feature>
<name>A0ABD2Q4A1_9PLAT</name>
<keyword evidence="4" id="KW-0297">G-protein coupled receptor</keyword>
<dbReference type="PROSITE" id="PS50262">
    <property type="entry name" value="G_PROTEIN_RECEP_F1_2"/>
    <property type="match status" value="1"/>
</dbReference>
<gene>
    <name evidence="10" type="ORF">Ciccas_007183</name>
</gene>